<keyword evidence="2" id="KW-1185">Reference proteome</keyword>
<evidence type="ECO:0000313" key="1">
    <source>
        <dbReference type="EMBL" id="GMF36454.1"/>
    </source>
</evidence>
<sequence length="192" mass="21433">MPLYVLLSRANDAVLDDDRAIQNMDANAQPVLLDCGPEGQWKGSHMPRIYEQELLFFDPMVFASVAIGKPAAAKPPTAQVVVFAYGAFETYIPPTKSAEQIALEMEALSNRFLQTVMEVEQDELQGDSDLSLDALQRNARQLFRMFDQDKSDSIDFEGTDHIRRHGEFRLTCAFICRVQANAGLHEGQPVGI</sequence>
<comment type="caution">
    <text evidence="1">The sequence shown here is derived from an EMBL/GenBank/DDBJ whole genome shotgun (WGS) entry which is preliminary data.</text>
</comment>
<dbReference type="EMBL" id="BSXT01000947">
    <property type="protein sequence ID" value="GMF36454.1"/>
    <property type="molecule type" value="Genomic_DNA"/>
</dbReference>
<organism evidence="1 2">
    <name type="scientific">Phytophthora fragariaefolia</name>
    <dbReference type="NCBI Taxonomy" id="1490495"/>
    <lineage>
        <taxon>Eukaryota</taxon>
        <taxon>Sar</taxon>
        <taxon>Stramenopiles</taxon>
        <taxon>Oomycota</taxon>
        <taxon>Peronosporomycetes</taxon>
        <taxon>Peronosporales</taxon>
        <taxon>Peronosporaceae</taxon>
        <taxon>Phytophthora</taxon>
    </lineage>
</organism>
<reference evidence="1" key="1">
    <citation type="submission" date="2023-04" db="EMBL/GenBank/DDBJ databases">
        <title>Phytophthora fragariaefolia NBRC 109709.</title>
        <authorList>
            <person name="Ichikawa N."/>
            <person name="Sato H."/>
            <person name="Tonouchi N."/>
        </authorList>
    </citation>
    <scope>NUCLEOTIDE SEQUENCE</scope>
    <source>
        <strain evidence="1">NBRC 109709</strain>
    </source>
</reference>
<accession>A0A9W7CPU0</accession>
<dbReference type="AlphaFoldDB" id="A0A9W7CPU0"/>
<evidence type="ECO:0000313" key="2">
    <source>
        <dbReference type="Proteomes" id="UP001165121"/>
    </source>
</evidence>
<dbReference type="OrthoDB" id="69127at2759"/>
<gene>
    <name evidence="1" type="ORF">Pfra01_000993600</name>
</gene>
<protein>
    <submittedName>
        <fullName evidence="1">Unnamed protein product</fullName>
    </submittedName>
</protein>
<proteinExistence type="predicted"/>
<dbReference type="Proteomes" id="UP001165121">
    <property type="component" value="Unassembled WGS sequence"/>
</dbReference>
<name>A0A9W7CPU0_9STRA</name>